<name>A0AAU9W089_9CNID</name>
<dbReference type="EMBL" id="CALNXJ010000005">
    <property type="protein sequence ID" value="CAH3040317.1"/>
    <property type="molecule type" value="Genomic_DNA"/>
</dbReference>
<sequence length="201" mass="22747">MEHCRSSWCRYCRGTHINSLEVGDPPSDIETITSEIPVSTEVESMDQTAGPSQEQRRRESPETTEDKFVLPRLRVRFRDEIGSEGDPNSDIILLSSQESLVGVETSHEWQPTPQVEHQLWYLNSYLMESTDGRISPVRSQCKSDVMTISSSSQRYYRKKASQAVNTVLNAIALGNLSWLLQKLSKSTIADELSLLLLKRTS</sequence>
<organism evidence="2 3">
    <name type="scientific">Pocillopora meandrina</name>
    <dbReference type="NCBI Taxonomy" id="46732"/>
    <lineage>
        <taxon>Eukaryota</taxon>
        <taxon>Metazoa</taxon>
        <taxon>Cnidaria</taxon>
        <taxon>Anthozoa</taxon>
        <taxon>Hexacorallia</taxon>
        <taxon>Scleractinia</taxon>
        <taxon>Astrocoeniina</taxon>
        <taxon>Pocilloporidae</taxon>
        <taxon>Pocillopora</taxon>
    </lineage>
</organism>
<dbReference type="AlphaFoldDB" id="A0AAU9W089"/>
<protein>
    <submittedName>
        <fullName evidence="2">Uncharacterized protein</fullName>
    </submittedName>
</protein>
<evidence type="ECO:0000313" key="2">
    <source>
        <dbReference type="EMBL" id="CAH3040317.1"/>
    </source>
</evidence>
<keyword evidence="3" id="KW-1185">Reference proteome</keyword>
<evidence type="ECO:0000256" key="1">
    <source>
        <dbReference type="SAM" id="MobiDB-lite"/>
    </source>
</evidence>
<feature type="region of interest" description="Disordered" evidence="1">
    <location>
        <begin position="35"/>
        <end position="65"/>
    </location>
</feature>
<gene>
    <name evidence="2" type="ORF">PMEA_00025939</name>
</gene>
<evidence type="ECO:0000313" key="3">
    <source>
        <dbReference type="Proteomes" id="UP001159428"/>
    </source>
</evidence>
<dbReference type="Proteomes" id="UP001159428">
    <property type="component" value="Unassembled WGS sequence"/>
</dbReference>
<feature type="compositionally biased region" description="Basic and acidic residues" evidence="1">
    <location>
        <begin position="54"/>
        <end position="65"/>
    </location>
</feature>
<proteinExistence type="predicted"/>
<feature type="compositionally biased region" description="Polar residues" evidence="1">
    <location>
        <begin position="35"/>
        <end position="53"/>
    </location>
</feature>
<reference evidence="2 3" key="1">
    <citation type="submission" date="2022-05" db="EMBL/GenBank/DDBJ databases">
        <authorList>
            <consortium name="Genoscope - CEA"/>
            <person name="William W."/>
        </authorList>
    </citation>
    <scope>NUCLEOTIDE SEQUENCE [LARGE SCALE GENOMIC DNA]</scope>
</reference>
<accession>A0AAU9W089</accession>
<comment type="caution">
    <text evidence="2">The sequence shown here is derived from an EMBL/GenBank/DDBJ whole genome shotgun (WGS) entry which is preliminary data.</text>
</comment>